<dbReference type="AlphaFoldDB" id="X1KY87"/>
<dbReference type="EMBL" id="BARU01041298">
    <property type="protein sequence ID" value="GAH86923.1"/>
    <property type="molecule type" value="Genomic_DNA"/>
</dbReference>
<sequence length="91" mass="11092">MAIKNDFSNYHDFSISMASKKECSVYIPIVKIIEYSLEEFKPERRVYAKRQIDSYQRKIDMLFALNHLEMKPMYIYRINKLIRYERGEITE</sequence>
<name>X1KY87_9ZZZZ</name>
<gene>
    <name evidence="1" type="ORF">S03H2_63701</name>
</gene>
<reference evidence="1" key="1">
    <citation type="journal article" date="2014" name="Front. Microbiol.">
        <title>High frequency of phylogenetically diverse reductive dehalogenase-homologous genes in deep subseafloor sedimentary metagenomes.</title>
        <authorList>
            <person name="Kawai M."/>
            <person name="Futagami T."/>
            <person name="Toyoda A."/>
            <person name="Takaki Y."/>
            <person name="Nishi S."/>
            <person name="Hori S."/>
            <person name="Arai W."/>
            <person name="Tsubouchi T."/>
            <person name="Morono Y."/>
            <person name="Uchiyama I."/>
            <person name="Ito T."/>
            <person name="Fujiyama A."/>
            <person name="Inagaki F."/>
            <person name="Takami H."/>
        </authorList>
    </citation>
    <scope>NUCLEOTIDE SEQUENCE</scope>
    <source>
        <strain evidence="1">Expedition CK06-06</strain>
    </source>
</reference>
<evidence type="ECO:0000313" key="1">
    <source>
        <dbReference type="EMBL" id="GAH86923.1"/>
    </source>
</evidence>
<accession>X1KY87</accession>
<organism evidence="1">
    <name type="scientific">marine sediment metagenome</name>
    <dbReference type="NCBI Taxonomy" id="412755"/>
    <lineage>
        <taxon>unclassified sequences</taxon>
        <taxon>metagenomes</taxon>
        <taxon>ecological metagenomes</taxon>
    </lineage>
</organism>
<comment type="caution">
    <text evidence="1">The sequence shown here is derived from an EMBL/GenBank/DDBJ whole genome shotgun (WGS) entry which is preliminary data.</text>
</comment>
<protein>
    <submittedName>
        <fullName evidence="1">Uncharacterized protein</fullName>
    </submittedName>
</protein>
<proteinExistence type="predicted"/>